<dbReference type="SUPFAM" id="SSF53335">
    <property type="entry name" value="S-adenosyl-L-methionine-dependent methyltransferases"/>
    <property type="match status" value="1"/>
</dbReference>
<dbReference type="PANTHER" id="PTHR34203">
    <property type="entry name" value="METHYLTRANSFERASE, FKBM FAMILY PROTEIN"/>
    <property type="match status" value="1"/>
</dbReference>
<organism evidence="2">
    <name type="scientific">hydrothermal vent metagenome</name>
    <dbReference type="NCBI Taxonomy" id="652676"/>
    <lineage>
        <taxon>unclassified sequences</taxon>
        <taxon>metagenomes</taxon>
        <taxon>ecological metagenomes</taxon>
    </lineage>
</organism>
<dbReference type="InterPro" id="IPR006342">
    <property type="entry name" value="FkbM_mtfrase"/>
</dbReference>
<reference evidence="2" key="1">
    <citation type="submission" date="2018-06" db="EMBL/GenBank/DDBJ databases">
        <authorList>
            <person name="Zhirakovskaya E."/>
        </authorList>
    </citation>
    <scope>NUCLEOTIDE SEQUENCE</scope>
</reference>
<protein>
    <recommendedName>
        <fullName evidence="1">Methyltransferase FkbM domain-containing protein</fullName>
    </recommendedName>
</protein>
<evidence type="ECO:0000259" key="1">
    <source>
        <dbReference type="Pfam" id="PF05050"/>
    </source>
</evidence>
<sequence length="294" mass="33584">MKPFGTYQPSAQIQKKIDWCHRLPANWLGKQIAQLLRKQVLAQSAMPLDLTFDQVKLRCYLNDNVSERGFVFMPWRWDAIERQIMLDALPPEGVFIDIGANVGLYSAIAATALNRLGCVIAIEPNPPVFERLQFNLTATRDGLNEQPRIETMQVGISDEAGSFELFLDDSNLGASSLLEKDQTQQSIQVSCQTLLEVIEAQKLSRVDVIKCDIEGAEDRALIPFLIDAPHHLLPHCFIFENNQDQWQDELLETLLQRDYVQTHKTRLNYVYQLRQPIHFRAKQQKIQTAIPAIS</sequence>
<dbReference type="InterPro" id="IPR029063">
    <property type="entry name" value="SAM-dependent_MTases_sf"/>
</dbReference>
<accession>A0A3B0W8V8</accession>
<dbReference type="NCBIfam" id="TIGR01444">
    <property type="entry name" value="fkbM_fam"/>
    <property type="match status" value="1"/>
</dbReference>
<evidence type="ECO:0000313" key="2">
    <source>
        <dbReference type="EMBL" id="VAW45749.1"/>
    </source>
</evidence>
<proteinExistence type="predicted"/>
<name>A0A3B0W8V8_9ZZZZ</name>
<dbReference type="InterPro" id="IPR052514">
    <property type="entry name" value="SAM-dependent_MTase"/>
</dbReference>
<gene>
    <name evidence="2" type="ORF">MNBD_GAMMA02-49</name>
</gene>
<dbReference type="AlphaFoldDB" id="A0A3B0W8V8"/>
<dbReference type="PANTHER" id="PTHR34203:SF15">
    <property type="entry name" value="SLL1173 PROTEIN"/>
    <property type="match status" value="1"/>
</dbReference>
<dbReference type="Pfam" id="PF05050">
    <property type="entry name" value="Methyltransf_21"/>
    <property type="match status" value="1"/>
</dbReference>
<dbReference type="Gene3D" id="3.40.50.150">
    <property type="entry name" value="Vaccinia Virus protein VP39"/>
    <property type="match status" value="1"/>
</dbReference>
<feature type="domain" description="Methyltransferase FkbM" evidence="1">
    <location>
        <begin position="97"/>
        <end position="221"/>
    </location>
</feature>
<dbReference type="EMBL" id="UOFA01000225">
    <property type="protein sequence ID" value="VAW45749.1"/>
    <property type="molecule type" value="Genomic_DNA"/>
</dbReference>